<gene>
    <name evidence="2" type="ORF">SAMN05445850_2193</name>
</gene>
<dbReference type="Gene3D" id="1.20.1270.180">
    <property type="match status" value="1"/>
</dbReference>
<sequence>MKVYMMHLIRIIAVPLILISTLLFLDSIVLGKTIYSVRFDYKKATPSSVYFSGKSREEIDRLCKTGEHASTADIAACSQRNFEQISAQLNSTIKPLEAELRKGDVDLKADNNPVALPYFEKGQRAWVQYRDNQCYAETYSLGEASMRYMTFWDCMARITKERISDLKSAED</sequence>
<protein>
    <recommendedName>
        <fullName evidence="1">Lysozyme inhibitor LprI-like N-terminal domain-containing protein</fullName>
    </recommendedName>
</protein>
<reference evidence="3" key="1">
    <citation type="submission" date="2016-10" db="EMBL/GenBank/DDBJ databases">
        <authorList>
            <person name="Varghese N."/>
            <person name="Submissions S."/>
        </authorList>
    </citation>
    <scope>NUCLEOTIDE SEQUENCE [LARGE SCALE GENOMIC DNA]</scope>
    <source>
        <strain evidence="3">DUS833</strain>
    </source>
</reference>
<evidence type="ECO:0000313" key="2">
    <source>
        <dbReference type="EMBL" id="SDQ93944.1"/>
    </source>
</evidence>
<feature type="domain" description="Lysozyme inhibitor LprI-like N-terminal" evidence="1">
    <location>
        <begin position="68"/>
        <end position="166"/>
    </location>
</feature>
<dbReference type="Proteomes" id="UP000199365">
    <property type="component" value="Unassembled WGS sequence"/>
</dbReference>
<name>A0A1H1EZI3_9BURK</name>
<accession>A0A1H1EZI3</accession>
<keyword evidence="3" id="KW-1185">Reference proteome</keyword>
<dbReference type="EMBL" id="FNKX01000001">
    <property type="protein sequence ID" value="SDQ93944.1"/>
    <property type="molecule type" value="Genomic_DNA"/>
</dbReference>
<evidence type="ECO:0000259" key="1">
    <source>
        <dbReference type="Pfam" id="PF07007"/>
    </source>
</evidence>
<organism evidence="2 3">
    <name type="scientific">Paraburkholderia tuberum</name>
    <dbReference type="NCBI Taxonomy" id="157910"/>
    <lineage>
        <taxon>Bacteria</taxon>
        <taxon>Pseudomonadati</taxon>
        <taxon>Pseudomonadota</taxon>
        <taxon>Betaproteobacteria</taxon>
        <taxon>Burkholderiales</taxon>
        <taxon>Burkholderiaceae</taxon>
        <taxon>Paraburkholderia</taxon>
    </lineage>
</organism>
<dbReference type="InterPro" id="IPR009739">
    <property type="entry name" value="LprI-like_N"/>
</dbReference>
<dbReference type="STRING" id="157910.SAMN05445850_2193"/>
<dbReference type="Pfam" id="PF07007">
    <property type="entry name" value="LprI"/>
    <property type="match status" value="1"/>
</dbReference>
<dbReference type="AlphaFoldDB" id="A0A1H1EZI3"/>
<evidence type="ECO:0000313" key="3">
    <source>
        <dbReference type="Proteomes" id="UP000199365"/>
    </source>
</evidence>
<proteinExistence type="predicted"/>